<gene>
    <name evidence="2" type="ORF">SAMN05421823_101240</name>
</gene>
<dbReference type="STRING" id="1075417.SAMN05421823_101240"/>
<name>A0A1G8X1D5_9BACT</name>
<evidence type="ECO:0000313" key="3">
    <source>
        <dbReference type="Proteomes" id="UP000198510"/>
    </source>
</evidence>
<evidence type="ECO:0000313" key="2">
    <source>
        <dbReference type="EMBL" id="SDJ84422.1"/>
    </source>
</evidence>
<feature type="transmembrane region" description="Helical" evidence="1">
    <location>
        <begin position="103"/>
        <end position="129"/>
    </location>
</feature>
<feature type="transmembrane region" description="Helical" evidence="1">
    <location>
        <begin position="141"/>
        <end position="162"/>
    </location>
</feature>
<feature type="transmembrane region" description="Helical" evidence="1">
    <location>
        <begin position="352"/>
        <end position="372"/>
    </location>
</feature>
<protein>
    <recommendedName>
        <fullName evidence="4">ABC-2 type transport system permease protein</fullName>
    </recommendedName>
</protein>
<feature type="transmembrane region" description="Helical" evidence="1">
    <location>
        <begin position="378"/>
        <end position="401"/>
    </location>
</feature>
<keyword evidence="1" id="KW-0472">Membrane</keyword>
<dbReference type="Pfam" id="PF18940">
    <property type="entry name" value="DUF5687"/>
    <property type="match status" value="1"/>
</dbReference>
<feature type="transmembrane region" description="Helical" evidence="1">
    <location>
        <begin position="413"/>
        <end position="437"/>
    </location>
</feature>
<feature type="transmembrane region" description="Helical" evidence="1">
    <location>
        <begin position="210"/>
        <end position="230"/>
    </location>
</feature>
<keyword evidence="1" id="KW-0812">Transmembrane</keyword>
<accession>A0A1G8X1D5</accession>
<dbReference type="EMBL" id="FNFO01000001">
    <property type="protein sequence ID" value="SDJ84422.1"/>
    <property type="molecule type" value="Genomic_DNA"/>
</dbReference>
<keyword evidence="1" id="KW-1133">Transmembrane helix</keyword>
<evidence type="ECO:0008006" key="4">
    <source>
        <dbReference type="Google" id="ProtNLM"/>
    </source>
</evidence>
<feature type="transmembrane region" description="Helical" evidence="1">
    <location>
        <begin position="279"/>
        <end position="298"/>
    </location>
</feature>
<dbReference type="RefSeq" id="WP_089678084.1">
    <property type="nucleotide sequence ID" value="NZ_FNFO01000001.1"/>
</dbReference>
<feature type="transmembrane region" description="Helical" evidence="1">
    <location>
        <begin position="449"/>
        <end position="467"/>
    </location>
</feature>
<organism evidence="2 3">
    <name type="scientific">Catalinimonas alkaloidigena</name>
    <dbReference type="NCBI Taxonomy" id="1075417"/>
    <lineage>
        <taxon>Bacteria</taxon>
        <taxon>Pseudomonadati</taxon>
        <taxon>Bacteroidota</taxon>
        <taxon>Cytophagia</taxon>
        <taxon>Cytophagales</taxon>
        <taxon>Catalimonadaceae</taxon>
        <taxon>Catalinimonas</taxon>
    </lineage>
</organism>
<feature type="transmembrane region" description="Helical" evidence="1">
    <location>
        <begin position="63"/>
        <end position="82"/>
    </location>
</feature>
<reference evidence="2 3" key="1">
    <citation type="submission" date="2016-10" db="EMBL/GenBank/DDBJ databases">
        <authorList>
            <person name="de Groot N.N."/>
        </authorList>
    </citation>
    <scope>NUCLEOTIDE SEQUENCE [LARGE SCALE GENOMIC DNA]</scope>
    <source>
        <strain evidence="2 3">DSM 25186</strain>
    </source>
</reference>
<dbReference type="AlphaFoldDB" id="A0A1G8X1D5"/>
<proteinExistence type="predicted"/>
<feature type="transmembrane region" description="Helical" evidence="1">
    <location>
        <begin position="23"/>
        <end position="51"/>
    </location>
</feature>
<keyword evidence="3" id="KW-1185">Reference proteome</keyword>
<feature type="transmembrane region" description="Helical" evidence="1">
    <location>
        <begin position="304"/>
        <end position="323"/>
    </location>
</feature>
<dbReference type="Proteomes" id="UP000198510">
    <property type="component" value="Unassembled WGS sequence"/>
</dbReference>
<dbReference type="OrthoDB" id="1014144at2"/>
<evidence type="ECO:0000256" key="1">
    <source>
        <dbReference type="SAM" id="Phobius"/>
    </source>
</evidence>
<feature type="transmembrane region" description="Helical" evidence="1">
    <location>
        <begin position="174"/>
        <end position="198"/>
    </location>
</feature>
<dbReference type="InterPro" id="IPR043742">
    <property type="entry name" value="DUF5687"/>
</dbReference>
<sequence>MINWLLAHQWKAQIRSTRWQQNVVLNLLVILGIIYFVAIFLMAGLFGNALLRSAFPDDDPTVLLTQFLFYYAVSDLMLRFFWQRLPTLVIAPYLHLPVSRNRLLHFLLGRSFFSVFNLLPVLLLVPFAFREVMPEYGATLGRSWLVGLLAILFGNNFLNFYLKKSLFLRPVVAIGVLLLLTGLLILDLQGIGSFSAYFRDAVFTMAAHTWGLLVPLGWLGASYLLVYRLLRRQIYLEETRRTSQAYATDPFAWLEQRGIVGELMGMELKMIWRNKRSRTQLFTSILLFVYPLVLYRNPSGDRAIIGYFIGYVVLCGGVAWQYGQLLFSWESMYFDGFLSLPMTLSQYLRAKYGVLVLLSTLTFGVMSCYGFLDLEFFYLSVSCALYGIGINLFLTLLLGTWRTKRIDPTERAFFNFQGNSLMIFLLAIPVFLVPFWIYKGVSALATPQYGYLALGVLGVIGLLRRNFLLQQIEKQLLHQKYKMAAGFRTESE</sequence>